<dbReference type="RefSeq" id="WP_242713811.1">
    <property type="nucleotide sequence ID" value="NZ_JALDAX010000038.1"/>
</dbReference>
<proteinExistence type="predicted"/>
<protein>
    <submittedName>
        <fullName evidence="1">Uncharacterized protein</fullName>
    </submittedName>
</protein>
<evidence type="ECO:0000313" key="2">
    <source>
        <dbReference type="Proteomes" id="UP001165270"/>
    </source>
</evidence>
<accession>A0ABS9XWM9</accession>
<dbReference type="EMBL" id="JALDAX010000038">
    <property type="protein sequence ID" value="MCI3246479.1"/>
    <property type="molecule type" value="Genomic_DNA"/>
</dbReference>
<name>A0ABS9XWM9_9ACTN</name>
<evidence type="ECO:0000313" key="1">
    <source>
        <dbReference type="EMBL" id="MCI3246479.1"/>
    </source>
</evidence>
<gene>
    <name evidence="1" type="ORF">MQN93_43045</name>
</gene>
<comment type="caution">
    <text evidence="1">The sequence shown here is derived from an EMBL/GenBank/DDBJ whole genome shotgun (WGS) entry which is preliminary data.</text>
</comment>
<keyword evidence="2" id="KW-1185">Reference proteome</keyword>
<organism evidence="1 2">
    <name type="scientific">Streptomyces spinosisporus</name>
    <dbReference type="NCBI Taxonomy" id="2927582"/>
    <lineage>
        <taxon>Bacteria</taxon>
        <taxon>Bacillati</taxon>
        <taxon>Actinomycetota</taxon>
        <taxon>Actinomycetes</taxon>
        <taxon>Kitasatosporales</taxon>
        <taxon>Streptomycetaceae</taxon>
        <taxon>Streptomyces</taxon>
    </lineage>
</organism>
<feature type="non-terminal residue" evidence="1">
    <location>
        <position position="133"/>
    </location>
</feature>
<reference evidence="1" key="1">
    <citation type="submission" date="2022-03" db="EMBL/GenBank/DDBJ databases">
        <title>Streptomyces 7R015 and 7R016 isolated from Barleria lupulina in Thailand.</title>
        <authorList>
            <person name="Kanchanasin P."/>
            <person name="Phongsopitanun W."/>
            <person name="Tanasupawat S."/>
        </authorList>
    </citation>
    <scope>NUCLEOTIDE SEQUENCE</scope>
    <source>
        <strain evidence="1">7R016</strain>
    </source>
</reference>
<sequence>MTDPQTLCRTCVTAIGYIDAPTGGWWAHETHPADDHDAVPGAWVDGDELMEAIAAGVWEHCAGEGTSLVVEDPRNIAGTAVAVARRMLTIDDHRLALSESLDLGTGAPWDAIHERVQELRRLAAEAQAADQTL</sequence>
<dbReference type="Proteomes" id="UP001165270">
    <property type="component" value="Unassembled WGS sequence"/>
</dbReference>